<gene>
    <name evidence="2" type="ORF">SAMN05443545_107306</name>
</gene>
<proteinExistence type="predicted"/>
<sequence length="151" mass="17198">MTAIIRLTTRLTAIRQLTFTATSGAMSSCQWTGKGNGRVEVVSDSDGLRFYESGTFNLRDRSASVAFTNVYRWQPLEDRIQLYHERRGSDQAVWLLDLIPGDDENTLVSAIPHLCGDDHYAARLTLDAQGFTLCWTIRGPRKEEYLAYRYQ</sequence>
<keyword evidence="3" id="KW-1185">Reference proteome</keyword>
<protein>
    <recommendedName>
        <fullName evidence="1">DUF6314 domain-containing protein</fullName>
    </recommendedName>
</protein>
<evidence type="ECO:0000313" key="2">
    <source>
        <dbReference type="EMBL" id="SDX84336.1"/>
    </source>
</evidence>
<evidence type="ECO:0000259" key="1">
    <source>
        <dbReference type="Pfam" id="PF19834"/>
    </source>
</evidence>
<reference evidence="2 3" key="1">
    <citation type="submission" date="2016-10" db="EMBL/GenBank/DDBJ databases">
        <authorList>
            <person name="de Groot N.N."/>
        </authorList>
    </citation>
    <scope>NUCLEOTIDE SEQUENCE [LARGE SCALE GENOMIC DNA]</scope>
    <source>
        <strain evidence="2 3">DSM 19219</strain>
    </source>
</reference>
<name>A0A1H3EZU9_9GAMM</name>
<dbReference type="AlphaFoldDB" id="A0A1H3EZU9"/>
<accession>A0A1H3EZU9</accession>
<dbReference type="STRING" id="574349.SAMN05443545_107306"/>
<feature type="domain" description="DUF6314" evidence="1">
    <location>
        <begin position="32"/>
        <end position="150"/>
    </location>
</feature>
<dbReference type="Pfam" id="PF19834">
    <property type="entry name" value="DUF6314"/>
    <property type="match status" value="1"/>
</dbReference>
<evidence type="ECO:0000313" key="3">
    <source>
        <dbReference type="Proteomes" id="UP000198500"/>
    </source>
</evidence>
<dbReference type="RefSeq" id="WP_139243941.1">
    <property type="nucleotide sequence ID" value="NZ_BMXH01000006.1"/>
</dbReference>
<organism evidence="2 3">
    <name type="scientific">Aidingimonas halophila</name>
    <dbReference type="NCBI Taxonomy" id="574349"/>
    <lineage>
        <taxon>Bacteria</taxon>
        <taxon>Pseudomonadati</taxon>
        <taxon>Pseudomonadota</taxon>
        <taxon>Gammaproteobacteria</taxon>
        <taxon>Oceanospirillales</taxon>
        <taxon>Halomonadaceae</taxon>
        <taxon>Aidingimonas</taxon>
    </lineage>
</organism>
<dbReference type="PROSITE" id="PS51257">
    <property type="entry name" value="PROKAR_LIPOPROTEIN"/>
    <property type="match status" value="1"/>
</dbReference>
<dbReference type="Proteomes" id="UP000198500">
    <property type="component" value="Unassembled WGS sequence"/>
</dbReference>
<dbReference type="EMBL" id="FNNI01000007">
    <property type="protein sequence ID" value="SDX84336.1"/>
    <property type="molecule type" value="Genomic_DNA"/>
</dbReference>
<dbReference type="OrthoDB" id="21379at2"/>
<dbReference type="InterPro" id="IPR045632">
    <property type="entry name" value="DUF6314"/>
</dbReference>